<dbReference type="EMBL" id="CP135996">
    <property type="protein sequence ID" value="WOC31757.1"/>
    <property type="molecule type" value="Genomic_DNA"/>
</dbReference>
<evidence type="ECO:0000313" key="4">
    <source>
        <dbReference type="EMBL" id="WOC31757.1"/>
    </source>
</evidence>
<reference evidence="4 5" key="1">
    <citation type="submission" date="2024-06" db="EMBL/GenBank/DDBJ databases">
        <title>Caproicibacterium argilliputei sp. nov, a novel caproic acid producing anaerobic bacterium isolated from pit mud.</title>
        <authorList>
            <person name="Xia S."/>
        </authorList>
    </citation>
    <scope>NUCLEOTIDE SEQUENCE [LARGE SCALE GENOMIC DNA]</scope>
    <source>
        <strain evidence="4 5">ZCY20-5</strain>
    </source>
</reference>
<organism evidence="4 5">
    <name type="scientific">Caproicibacterium argilliputei</name>
    <dbReference type="NCBI Taxonomy" id="3030016"/>
    <lineage>
        <taxon>Bacteria</taxon>
        <taxon>Bacillati</taxon>
        <taxon>Bacillota</taxon>
        <taxon>Clostridia</taxon>
        <taxon>Eubacteriales</taxon>
        <taxon>Oscillospiraceae</taxon>
        <taxon>Caproicibacterium</taxon>
    </lineage>
</organism>
<dbReference type="InterPro" id="IPR050984">
    <property type="entry name" value="Gfo/Idh/MocA_domain"/>
</dbReference>
<protein>
    <submittedName>
        <fullName evidence="4">Gfo/Idh/MocA family oxidoreductase</fullName>
    </submittedName>
</protein>
<gene>
    <name evidence="4" type="ORF">PXC00_11190</name>
</gene>
<dbReference type="Gene3D" id="3.40.50.720">
    <property type="entry name" value="NAD(P)-binding Rossmann-like Domain"/>
    <property type="match status" value="1"/>
</dbReference>
<comment type="similarity">
    <text evidence="1">Belongs to the Gfo/Idh/MocA family.</text>
</comment>
<reference evidence="5" key="2">
    <citation type="submission" date="2024-06" db="EMBL/GenBank/DDBJ databases">
        <title>Caproicibacterium argilliputei sp. nov, a novel caproic acid producing anaerobic bacterium isolated from pit mud.</title>
        <authorList>
            <person name="Zeng C."/>
        </authorList>
    </citation>
    <scope>NUCLEOTIDE SEQUENCE [LARGE SCALE GENOMIC DNA]</scope>
    <source>
        <strain evidence="5">ZCY20-5</strain>
    </source>
</reference>
<dbReference type="PANTHER" id="PTHR22604">
    <property type="entry name" value="OXIDOREDUCTASES"/>
    <property type="match status" value="1"/>
</dbReference>
<feature type="domain" description="Gfo/Idh/MocA-like oxidoreductase N-terminal" evidence="3">
    <location>
        <begin position="4"/>
        <end position="119"/>
    </location>
</feature>
<proteinExistence type="inferred from homology"/>
<evidence type="ECO:0000256" key="1">
    <source>
        <dbReference type="ARBA" id="ARBA00010928"/>
    </source>
</evidence>
<evidence type="ECO:0000259" key="3">
    <source>
        <dbReference type="Pfam" id="PF01408"/>
    </source>
</evidence>
<name>A0AA97H1X9_9FIRM</name>
<accession>A0AA97H1X9</accession>
<keyword evidence="2" id="KW-0560">Oxidoreductase</keyword>
<dbReference type="AlphaFoldDB" id="A0AA97H1X9"/>
<dbReference type="GO" id="GO:0016491">
    <property type="term" value="F:oxidoreductase activity"/>
    <property type="evidence" value="ECO:0007669"/>
    <property type="project" value="UniProtKB-KW"/>
</dbReference>
<sequence length="184" mass="20435">MTSFVILGAGGIANKFADAVALLPDVSVKAVASKHIEKAERFAQKHGIAGAYCDYEEMLKQEKPDAAYIATTVNFHHDLLLLCIRYGIPVLCEKAMVMNSAEAKEVFAAAKSANVYVMEAMWSRFLCQYRGLIAKLNGTCRNAEYLAVIQSHSYAGNLVFNRVIRPIEMFGYLNVRGESRYVLK</sequence>
<dbReference type="Pfam" id="PF01408">
    <property type="entry name" value="GFO_IDH_MocA"/>
    <property type="match status" value="1"/>
</dbReference>
<dbReference type="InterPro" id="IPR000683">
    <property type="entry name" value="Gfo/Idh/MocA-like_OxRdtase_N"/>
</dbReference>
<dbReference type="PANTHER" id="PTHR22604:SF105">
    <property type="entry name" value="TRANS-1,2-DIHYDROBENZENE-1,2-DIOL DEHYDROGENASE"/>
    <property type="match status" value="1"/>
</dbReference>
<keyword evidence="5" id="KW-1185">Reference proteome</keyword>
<dbReference type="GO" id="GO:0000166">
    <property type="term" value="F:nucleotide binding"/>
    <property type="evidence" value="ECO:0007669"/>
    <property type="project" value="InterPro"/>
</dbReference>
<dbReference type="KEGG" id="carl:PXC00_11190"/>
<dbReference type="InterPro" id="IPR036291">
    <property type="entry name" value="NAD(P)-bd_dom_sf"/>
</dbReference>
<evidence type="ECO:0000313" key="5">
    <source>
        <dbReference type="Proteomes" id="UP001300604"/>
    </source>
</evidence>
<reference evidence="5" key="3">
    <citation type="submission" date="2024-06" db="EMBL/GenBank/DDBJ databases">
        <authorList>
            <person name="Zeng C."/>
        </authorList>
    </citation>
    <scope>NUCLEOTIDE SEQUENCE [LARGE SCALE GENOMIC DNA]</scope>
    <source>
        <strain evidence="5">ZCY20-5</strain>
    </source>
</reference>
<evidence type="ECO:0000256" key="2">
    <source>
        <dbReference type="ARBA" id="ARBA00023002"/>
    </source>
</evidence>
<dbReference type="RefSeq" id="WP_275845185.1">
    <property type="nucleotide sequence ID" value="NZ_CP135996.1"/>
</dbReference>
<dbReference type="SUPFAM" id="SSF51735">
    <property type="entry name" value="NAD(P)-binding Rossmann-fold domains"/>
    <property type="match status" value="1"/>
</dbReference>
<dbReference type="Proteomes" id="UP001300604">
    <property type="component" value="Chromosome"/>
</dbReference>